<sequence length="74" mass="7612">MNACCCSQTSTCSTTTCSTVSCGPIRHPSPTPTPPPPSDSLLRPAPPSKRSPTYASSAVPTCRTQWSALSSSPS</sequence>
<name>A0A369UWQ2_9ACTN</name>
<dbReference type="EMBL" id="QQBH01000032">
    <property type="protein sequence ID" value="RDD84921.1"/>
    <property type="molecule type" value="Genomic_DNA"/>
</dbReference>
<proteinExistence type="predicted"/>
<feature type="region of interest" description="Disordered" evidence="1">
    <location>
        <begin position="26"/>
        <end position="60"/>
    </location>
</feature>
<feature type="compositionally biased region" description="Pro residues" evidence="1">
    <location>
        <begin position="27"/>
        <end position="49"/>
    </location>
</feature>
<dbReference type="Proteomes" id="UP000253742">
    <property type="component" value="Unassembled WGS sequence"/>
</dbReference>
<evidence type="ECO:0000313" key="3">
    <source>
        <dbReference type="Proteomes" id="UP000253742"/>
    </source>
</evidence>
<reference evidence="2 3" key="1">
    <citation type="submission" date="2018-07" db="EMBL/GenBank/DDBJ databases">
        <title>Genome guided investigation of antibiotics producing actinomycetales strain isolated from a Macau mangrove ecosystem.</title>
        <authorList>
            <person name="Hu D."/>
        </authorList>
    </citation>
    <scope>NUCLEOTIDE SEQUENCE [LARGE SCALE GENOMIC DNA]</scope>
    <source>
        <strain evidence="2 3">2297</strain>
    </source>
</reference>
<organism evidence="2 3">
    <name type="scientific">Streptomyces parvulus</name>
    <dbReference type="NCBI Taxonomy" id="146923"/>
    <lineage>
        <taxon>Bacteria</taxon>
        <taxon>Bacillati</taxon>
        <taxon>Actinomycetota</taxon>
        <taxon>Actinomycetes</taxon>
        <taxon>Kitasatosporales</taxon>
        <taxon>Streptomycetaceae</taxon>
        <taxon>Streptomyces</taxon>
    </lineage>
</organism>
<dbReference type="AlphaFoldDB" id="A0A369UWQ2"/>
<comment type="caution">
    <text evidence="2">The sequence shown here is derived from an EMBL/GenBank/DDBJ whole genome shotgun (WGS) entry which is preliminary data.</text>
</comment>
<feature type="compositionally biased region" description="Polar residues" evidence="1">
    <location>
        <begin position="50"/>
        <end position="60"/>
    </location>
</feature>
<protein>
    <submittedName>
        <fullName evidence="2">Uncharacterized protein</fullName>
    </submittedName>
</protein>
<evidence type="ECO:0000313" key="2">
    <source>
        <dbReference type="EMBL" id="RDD84921.1"/>
    </source>
</evidence>
<accession>A0A369UWQ2</accession>
<evidence type="ECO:0000256" key="1">
    <source>
        <dbReference type="SAM" id="MobiDB-lite"/>
    </source>
</evidence>
<gene>
    <name evidence="2" type="ORF">DVZ84_32620</name>
</gene>